<dbReference type="InterPro" id="IPR006068">
    <property type="entry name" value="ATPase_P-typ_cation-transptr_C"/>
</dbReference>
<dbReference type="GO" id="GO:0030001">
    <property type="term" value="P:metal ion transport"/>
    <property type="evidence" value="ECO:0007669"/>
    <property type="project" value="UniProtKB-ARBA"/>
</dbReference>
<keyword evidence="6 9" id="KW-1133">Transmembrane helix</keyword>
<protein>
    <submittedName>
        <fullName evidence="11">Potassium sodium efflux P-type atpase</fullName>
    </submittedName>
</protein>
<feature type="transmembrane region" description="Helical" evidence="9">
    <location>
        <begin position="87"/>
        <end position="103"/>
    </location>
</feature>
<evidence type="ECO:0000256" key="2">
    <source>
        <dbReference type="ARBA" id="ARBA00022692"/>
    </source>
</evidence>
<dbReference type="VEuPathDB" id="FungiDB:F503_03462"/>
<dbReference type="HOGENOM" id="CLU_002360_3_0_1"/>
<dbReference type="SFLD" id="SFLDS00003">
    <property type="entry name" value="Haloacid_Dehalogenase"/>
    <property type="match status" value="1"/>
</dbReference>
<feature type="transmembrane region" description="Helical" evidence="9">
    <location>
        <begin position="1066"/>
        <end position="1087"/>
    </location>
</feature>
<dbReference type="Gene3D" id="3.40.50.1000">
    <property type="entry name" value="HAD superfamily/HAD-like"/>
    <property type="match status" value="2"/>
</dbReference>
<dbReference type="Proteomes" id="UP000016923">
    <property type="component" value="Unassembled WGS sequence"/>
</dbReference>
<dbReference type="SUPFAM" id="SSF81665">
    <property type="entry name" value="Calcium ATPase, transmembrane domain M"/>
    <property type="match status" value="1"/>
</dbReference>
<dbReference type="FunFam" id="3.40.50.1000:FF:000001">
    <property type="entry name" value="Phospholipid-transporting ATPase IC"/>
    <property type="match status" value="1"/>
</dbReference>
<dbReference type="SUPFAM" id="SSF56784">
    <property type="entry name" value="HAD-like"/>
    <property type="match status" value="1"/>
</dbReference>
<dbReference type="NCBIfam" id="TIGR01494">
    <property type="entry name" value="ATPase_P-type"/>
    <property type="match status" value="3"/>
</dbReference>
<feature type="transmembrane region" description="Helical" evidence="9">
    <location>
        <begin position="891"/>
        <end position="912"/>
    </location>
</feature>
<dbReference type="PRINTS" id="PR00119">
    <property type="entry name" value="CATATPASE"/>
</dbReference>
<dbReference type="Gene3D" id="1.20.1110.10">
    <property type="entry name" value="Calcium-transporting ATPase, transmembrane domain"/>
    <property type="match status" value="3"/>
</dbReference>
<dbReference type="InterPro" id="IPR023299">
    <property type="entry name" value="ATPase_P-typ_cyto_dom_N"/>
</dbReference>
<keyword evidence="7 9" id="KW-0472">Membrane</keyword>
<evidence type="ECO:0000256" key="5">
    <source>
        <dbReference type="ARBA" id="ARBA00022967"/>
    </source>
</evidence>
<keyword evidence="2 9" id="KW-0812">Transmembrane</keyword>
<feature type="transmembrane region" description="Helical" evidence="9">
    <location>
        <begin position="63"/>
        <end position="81"/>
    </location>
</feature>
<feature type="transmembrane region" description="Helical" evidence="9">
    <location>
        <begin position="967"/>
        <end position="992"/>
    </location>
</feature>
<dbReference type="InterPro" id="IPR023298">
    <property type="entry name" value="ATPase_P-typ_TM_dom_sf"/>
</dbReference>
<dbReference type="GO" id="GO:0016020">
    <property type="term" value="C:membrane"/>
    <property type="evidence" value="ECO:0007669"/>
    <property type="project" value="UniProtKB-SubCell"/>
</dbReference>
<evidence type="ECO:0000259" key="10">
    <source>
        <dbReference type="SMART" id="SM00831"/>
    </source>
</evidence>
<dbReference type="SFLD" id="SFLDF00027">
    <property type="entry name" value="p-type_atpase"/>
    <property type="match status" value="1"/>
</dbReference>
<feature type="transmembrane region" description="Helical" evidence="9">
    <location>
        <begin position="326"/>
        <end position="350"/>
    </location>
</feature>
<accession>S3D181</accession>
<feature type="compositionally biased region" description="Low complexity" evidence="8">
    <location>
        <begin position="461"/>
        <end position="470"/>
    </location>
</feature>
<dbReference type="Pfam" id="PF13246">
    <property type="entry name" value="Cation_ATPase"/>
    <property type="match status" value="1"/>
</dbReference>
<feature type="region of interest" description="Disordered" evidence="8">
    <location>
        <begin position="673"/>
        <end position="699"/>
    </location>
</feature>
<dbReference type="Gene3D" id="2.70.150.10">
    <property type="entry name" value="Calcium-transporting ATPase, cytoplasmic transduction domain A"/>
    <property type="match status" value="1"/>
</dbReference>
<dbReference type="InterPro" id="IPR044492">
    <property type="entry name" value="P_typ_ATPase_HD_dom"/>
</dbReference>
<keyword evidence="12" id="KW-1185">Reference proteome</keyword>
<proteinExistence type="predicted"/>
<dbReference type="OMA" id="ISWEWAL"/>
<feature type="transmembrane region" description="Helical" evidence="9">
    <location>
        <begin position="1012"/>
        <end position="1035"/>
    </location>
</feature>
<reference evidence="11 12" key="1">
    <citation type="journal article" date="2013" name="BMC Genomics">
        <title>The genome and transcriptome of the pine saprophyte Ophiostoma piceae, and a comparison with the bark beetle-associated pine pathogen Grosmannia clavigera.</title>
        <authorList>
            <person name="Haridas S."/>
            <person name="Wang Y."/>
            <person name="Lim L."/>
            <person name="Massoumi Alamouti S."/>
            <person name="Jackman S."/>
            <person name="Docking R."/>
            <person name="Robertson G."/>
            <person name="Birol I."/>
            <person name="Bohlmann J."/>
            <person name="Breuil C."/>
        </authorList>
    </citation>
    <scope>NUCLEOTIDE SEQUENCE [LARGE SCALE GENOMIC DNA]</scope>
    <source>
        <strain evidence="11 12">UAMH 11346</strain>
    </source>
</reference>
<dbReference type="SUPFAM" id="SSF81660">
    <property type="entry name" value="Metal cation-transporting ATPase, ATP-binding domain N"/>
    <property type="match status" value="1"/>
</dbReference>
<dbReference type="Pfam" id="PF00689">
    <property type="entry name" value="Cation_ATPase_C"/>
    <property type="match status" value="1"/>
</dbReference>
<dbReference type="Pfam" id="PF00122">
    <property type="entry name" value="E1-E2_ATPase"/>
    <property type="match status" value="1"/>
</dbReference>
<sequence>MIAPAFTAHPFLLTTQDVAKQIETDVDQGLTEAQVKLRQETYGLNELEVEGPTPWYSILIKQFCNAMILVLFIILGVSFGIGDEIEGGVVAAVIVINVSIGFYQESRAEKKMDALRSLSSPSATVIRDGHSFVIPNAEVVPGDIVILRTGDTVPADLRLFESVNLSCDEQMMTGESLPVEKVTHNRIIDPTSPTHAIATSEVTVTDGDRINLAFASTNVTKGRGRGIVIATGMSTAVGRIAAAAASGKGKIGPNRSMNVRKYGPKKAVAGGARRLGDLTMRLIGLKDVTPLQRRLTYLAYSLFVLAVIIAIIVFGVHKFDLNSEVVLYATSTGIALIPESLSIVLIMTMVQATRTMRQANVVVRDLAALELLGGVTNICSDKTGTLTQGAMIVKKAWLPLYNSTKSKVTNVLTLRGAADPNDPTTGKVVTEQQEQQPTEGQPPQRQTAVQIQVPPKHMGEESAAAAVSGATNSDEEDGTPQSELTPALRKFLMTCALCNIATVRQDPETGEWQSIGEPTEIALQVFAKRFGLSKRTLEEAGWIQRSEFPFDSTVKRMSVVYDAPENDSGLSGLPPHNDGNSIVLTKGAVERILERCSSVNTSVAGVDASEIDVKAKGPEDAVPMTEAFKEQILAQMNTFAPLGLRVLAIAYRPWDGIFDTGADEKARRDSYIGSIDEDDNDENNEKNASGQGSSEPLKNSEQLLRDHVERDLIFLGLVGIYDPPREETAQSIRECTDAGINVHMLTGDHPATAEAIAREVGILPRGYQGSAAAAAASGQASLVLPATAFDAMSDAELDALPQLPLVVARCTPETKTRMIEALRRRRAFMAMTGDGVNDAPSLRRADVGIAMGSGSDVAKGAAALVLTDDRFSSIVAAVREGRRMFDNIQKFMMHLLVSNIAEVILLIIGLSFKDDAGFSVFPVSALHILWINIFTSAAPALGLGMEKASLSVMHRPPHGRGIFTPELVADMLIYGVVMGSVSLLTFVTVVYGKYDGQLGHDCNRTWSDGCMAVFRARATVFVQLTYLILFSAWEFKDMRRSLFRLNPENPRNFPMNVATDLWANKFLFFSVVVGLLPPIILVNVPAIGEKVLKHKPISWEWGLVFAGIFIFILVVEAWKYTKRSLGLFATGFGDDRDEEGARRVPPQMQKSLTMSTMQSSGSAV</sequence>
<feature type="compositionally biased region" description="Low complexity" evidence="8">
    <location>
        <begin position="430"/>
        <end position="447"/>
    </location>
</feature>
<dbReference type="InterPro" id="IPR001757">
    <property type="entry name" value="P_typ_ATPase"/>
</dbReference>
<evidence type="ECO:0000313" key="11">
    <source>
        <dbReference type="EMBL" id="EPE07035.1"/>
    </source>
</evidence>
<name>S3D181_OPHP1</name>
<organism evidence="11 12">
    <name type="scientific">Ophiostoma piceae (strain UAMH 11346)</name>
    <name type="common">Sap stain fungus</name>
    <dbReference type="NCBI Taxonomy" id="1262450"/>
    <lineage>
        <taxon>Eukaryota</taxon>
        <taxon>Fungi</taxon>
        <taxon>Dikarya</taxon>
        <taxon>Ascomycota</taxon>
        <taxon>Pezizomycotina</taxon>
        <taxon>Sordariomycetes</taxon>
        <taxon>Sordariomycetidae</taxon>
        <taxon>Ophiostomatales</taxon>
        <taxon>Ophiostomataceae</taxon>
        <taxon>Ophiostoma</taxon>
    </lineage>
</organism>
<dbReference type="InterPro" id="IPR023214">
    <property type="entry name" value="HAD_sf"/>
</dbReference>
<keyword evidence="3" id="KW-0547">Nucleotide-binding</keyword>
<dbReference type="SMART" id="SM00831">
    <property type="entry name" value="Cation_ATPase_N"/>
    <property type="match status" value="1"/>
</dbReference>
<evidence type="ECO:0000256" key="8">
    <source>
        <dbReference type="SAM" id="MobiDB-lite"/>
    </source>
</evidence>
<dbReference type="SFLD" id="SFLDG00002">
    <property type="entry name" value="C1.7:_P-type_atpase_like"/>
    <property type="match status" value="1"/>
</dbReference>
<dbReference type="OrthoDB" id="3352408at2759"/>
<dbReference type="FunFam" id="1.20.1110.10:FF:000015">
    <property type="entry name" value="Sodium ion P-type ATPase"/>
    <property type="match status" value="1"/>
</dbReference>
<dbReference type="GO" id="GO:0016887">
    <property type="term" value="F:ATP hydrolysis activity"/>
    <property type="evidence" value="ECO:0007669"/>
    <property type="project" value="InterPro"/>
</dbReference>
<dbReference type="InterPro" id="IPR004014">
    <property type="entry name" value="ATPase_P-typ_cation-transptr_N"/>
</dbReference>
<keyword evidence="4" id="KW-0067">ATP-binding</keyword>
<dbReference type="InterPro" id="IPR059000">
    <property type="entry name" value="ATPase_P-type_domA"/>
</dbReference>
<dbReference type="eggNOG" id="KOG0202">
    <property type="taxonomic scope" value="Eukaryota"/>
</dbReference>
<dbReference type="EMBL" id="KE148152">
    <property type="protein sequence ID" value="EPE07035.1"/>
    <property type="molecule type" value="Genomic_DNA"/>
</dbReference>
<gene>
    <name evidence="11" type="ORF">F503_03462</name>
</gene>
<evidence type="ECO:0000256" key="1">
    <source>
        <dbReference type="ARBA" id="ARBA00004141"/>
    </source>
</evidence>
<feature type="transmembrane region" description="Helical" evidence="9">
    <location>
        <begin position="295"/>
        <end position="314"/>
    </location>
</feature>
<evidence type="ECO:0000256" key="3">
    <source>
        <dbReference type="ARBA" id="ARBA00022741"/>
    </source>
</evidence>
<dbReference type="InterPro" id="IPR008250">
    <property type="entry name" value="ATPase_P-typ_transduc_dom_A_sf"/>
</dbReference>
<dbReference type="Gene3D" id="3.40.1110.10">
    <property type="entry name" value="Calcium-transporting ATPase, cytoplasmic domain N"/>
    <property type="match status" value="2"/>
</dbReference>
<evidence type="ECO:0000256" key="6">
    <source>
        <dbReference type="ARBA" id="ARBA00022989"/>
    </source>
</evidence>
<evidence type="ECO:0000256" key="4">
    <source>
        <dbReference type="ARBA" id="ARBA00022840"/>
    </source>
</evidence>
<dbReference type="Pfam" id="PF00690">
    <property type="entry name" value="Cation_ATPase_N"/>
    <property type="match status" value="1"/>
</dbReference>
<feature type="compositionally biased region" description="Polar residues" evidence="8">
    <location>
        <begin position="686"/>
        <end position="699"/>
    </location>
</feature>
<dbReference type="InterPro" id="IPR036412">
    <property type="entry name" value="HAD-like_sf"/>
</dbReference>
<keyword evidence="5" id="KW-1278">Translocase</keyword>
<comment type="subcellular location">
    <subcellularLocation>
        <location evidence="1">Membrane</location>
        <topology evidence="1">Multi-pass membrane protein</topology>
    </subcellularLocation>
</comment>
<feature type="domain" description="Cation-transporting P-type ATPase N-terminal" evidence="10">
    <location>
        <begin position="9"/>
        <end position="83"/>
    </location>
</feature>
<evidence type="ECO:0000256" key="7">
    <source>
        <dbReference type="ARBA" id="ARBA00023136"/>
    </source>
</evidence>
<dbReference type="AlphaFoldDB" id="S3D181"/>
<dbReference type="PANTHER" id="PTHR42861">
    <property type="entry name" value="CALCIUM-TRANSPORTING ATPASE"/>
    <property type="match status" value="1"/>
</dbReference>
<feature type="region of interest" description="Disordered" evidence="8">
    <location>
        <begin position="415"/>
        <end position="482"/>
    </location>
</feature>
<dbReference type="SUPFAM" id="SSF81653">
    <property type="entry name" value="Calcium ATPase, transduction domain A"/>
    <property type="match status" value="1"/>
</dbReference>
<dbReference type="PROSITE" id="PS00154">
    <property type="entry name" value="ATPASE_E1_E2"/>
    <property type="match status" value="1"/>
</dbReference>
<dbReference type="GO" id="GO:0005524">
    <property type="term" value="F:ATP binding"/>
    <property type="evidence" value="ECO:0007669"/>
    <property type="project" value="UniProtKB-KW"/>
</dbReference>
<evidence type="ECO:0000313" key="12">
    <source>
        <dbReference type="Proteomes" id="UP000016923"/>
    </source>
</evidence>
<feature type="transmembrane region" description="Helical" evidence="9">
    <location>
        <begin position="1099"/>
        <end position="1118"/>
    </location>
</feature>
<evidence type="ECO:0000256" key="9">
    <source>
        <dbReference type="SAM" id="Phobius"/>
    </source>
</evidence>
<feature type="transmembrane region" description="Helical" evidence="9">
    <location>
        <begin position="924"/>
        <end position="946"/>
    </location>
</feature>
<dbReference type="STRING" id="1262450.S3D181"/>
<dbReference type="InterPro" id="IPR018303">
    <property type="entry name" value="ATPase_P-typ_P_site"/>
</dbReference>